<dbReference type="EMBL" id="AP022575">
    <property type="protein sequence ID" value="BBX75829.1"/>
    <property type="molecule type" value="Genomic_DNA"/>
</dbReference>
<evidence type="ECO:0000313" key="3">
    <source>
        <dbReference type="EMBL" id="BBX75829.1"/>
    </source>
</evidence>
<keyword evidence="4" id="KW-1185">Reference proteome</keyword>
<keyword evidence="2" id="KW-1133">Transmembrane helix</keyword>
<gene>
    <name evidence="3" type="ORF">MSHI_37350</name>
</gene>
<evidence type="ECO:0000256" key="2">
    <source>
        <dbReference type="SAM" id="Phobius"/>
    </source>
</evidence>
<dbReference type="OrthoDB" id="4732815at2"/>
<dbReference type="KEGG" id="mshj:MSHI_37350"/>
<feature type="region of interest" description="Disordered" evidence="1">
    <location>
        <begin position="1"/>
        <end position="20"/>
    </location>
</feature>
<feature type="transmembrane region" description="Helical" evidence="2">
    <location>
        <begin position="51"/>
        <end position="71"/>
    </location>
</feature>
<dbReference type="AlphaFoldDB" id="A0A7I7MXE0"/>
<keyword evidence="2" id="KW-0472">Membrane</keyword>
<reference evidence="3 4" key="1">
    <citation type="journal article" date="2019" name="Emerg. Microbes Infect.">
        <title>Comprehensive subspecies identification of 175 nontuberculous mycobacteria species based on 7547 genomic profiles.</title>
        <authorList>
            <person name="Matsumoto Y."/>
            <person name="Kinjo T."/>
            <person name="Motooka D."/>
            <person name="Nabeya D."/>
            <person name="Jung N."/>
            <person name="Uechi K."/>
            <person name="Horii T."/>
            <person name="Iida T."/>
            <person name="Fujita J."/>
            <person name="Nakamura S."/>
        </authorList>
    </citation>
    <scope>NUCLEOTIDE SEQUENCE [LARGE SCALE GENOMIC DNA]</scope>
    <source>
        <strain evidence="3 4">JCM 14233</strain>
    </source>
</reference>
<protein>
    <submittedName>
        <fullName evidence="3">Uncharacterized protein</fullName>
    </submittedName>
</protein>
<evidence type="ECO:0000313" key="4">
    <source>
        <dbReference type="Proteomes" id="UP000467236"/>
    </source>
</evidence>
<organism evidence="3 4">
    <name type="scientific">Mycobacterium shinjukuense</name>
    <dbReference type="NCBI Taxonomy" id="398694"/>
    <lineage>
        <taxon>Bacteria</taxon>
        <taxon>Bacillati</taxon>
        <taxon>Actinomycetota</taxon>
        <taxon>Actinomycetes</taxon>
        <taxon>Mycobacteriales</taxon>
        <taxon>Mycobacteriaceae</taxon>
        <taxon>Mycobacterium</taxon>
    </lineage>
</organism>
<dbReference type="RefSeq" id="WP_142272030.1">
    <property type="nucleotide sequence ID" value="NZ_AP022575.1"/>
</dbReference>
<evidence type="ECO:0000256" key="1">
    <source>
        <dbReference type="SAM" id="MobiDB-lite"/>
    </source>
</evidence>
<feature type="transmembrane region" description="Helical" evidence="2">
    <location>
        <begin position="25"/>
        <end position="45"/>
    </location>
</feature>
<name>A0A7I7MXE0_9MYCO</name>
<dbReference type="Proteomes" id="UP000467236">
    <property type="component" value="Chromosome"/>
</dbReference>
<proteinExistence type="predicted"/>
<sequence length="106" mass="10837">MITGSDTIAPDPAAQPTASEHGFRVPGVVAAATWALGLAAGLIALATGHTAVAIGALSGAIMSPWIGLAWMSHGQRQVVDSEPAPIAARCEVSLATDWRLLRPTSR</sequence>
<accession>A0A7I7MXE0</accession>
<keyword evidence="2" id="KW-0812">Transmembrane</keyword>